<evidence type="ECO:0000313" key="5">
    <source>
        <dbReference type="Proteomes" id="UP001601442"/>
    </source>
</evidence>
<dbReference type="InterPro" id="IPR024516">
    <property type="entry name" value="Mce_C"/>
</dbReference>
<name>A0ABW6NZU6_9NOCA</name>
<keyword evidence="5" id="KW-1185">Reference proteome</keyword>
<protein>
    <submittedName>
        <fullName evidence="4">MlaD family protein</fullName>
    </submittedName>
</protein>
<evidence type="ECO:0000256" key="1">
    <source>
        <dbReference type="SAM" id="Phobius"/>
    </source>
</evidence>
<comment type="caution">
    <text evidence="4">The sequence shown here is derived from an EMBL/GenBank/DDBJ whole genome shotgun (WGS) entry which is preliminary data.</text>
</comment>
<dbReference type="Pfam" id="PF11887">
    <property type="entry name" value="Mce4_CUP1"/>
    <property type="match status" value="1"/>
</dbReference>
<feature type="transmembrane region" description="Helical" evidence="1">
    <location>
        <begin position="39"/>
        <end position="62"/>
    </location>
</feature>
<evidence type="ECO:0000259" key="2">
    <source>
        <dbReference type="Pfam" id="PF02470"/>
    </source>
</evidence>
<accession>A0ABW6NZU6</accession>
<evidence type="ECO:0000259" key="3">
    <source>
        <dbReference type="Pfam" id="PF11887"/>
    </source>
</evidence>
<gene>
    <name evidence="4" type="ORF">ACFYU5_09425</name>
</gene>
<feature type="domain" description="Mammalian cell entry C-terminal" evidence="3">
    <location>
        <begin position="147"/>
        <end position="333"/>
    </location>
</feature>
<keyword evidence="1" id="KW-1133">Transmembrane helix</keyword>
<dbReference type="RefSeq" id="WP_387392183.1">
    <property type="nucleotide sequence ID" value="NZ_JBIAMT010000002.1"/>
</dbReference>
<dbReference type="Pfam" id="PF02470">
    <property type="entry name" value="MlaD"/>
    <property type="match status" value="1"/>
</dbReference>
<dbReference type="InterPro" id="IPR003399">
    <property type="entry name" value="Mce/MlaD"/>
</dbReference>
<dbReference type="Proteomes" id="UP001601442">
    <property type="component" value="Unassembled WGS sequence"/>
</dbReference>
<dbReference type="PANTHER" id="PTHR33371">
    <property type="entry name" value="INTERMEMBRANE PHOSPHOLIPID TRANSPORT SYSTEM BINDING PROTEIN MLAD-RELATED"/>
    <property type="match status" value="1"/>
</dbReference>
<evidence type="ECO:0000313" key="4">
    <source>
        <dbReference type="EMBL" id="MFF0496610.1"/>
    </source>
</evidence>
<dbReference type="PANTHER" id="PTHR33371:SF18">
    <property type="entry name" value="MCE-FAMILY PROTEIN MCE3C"/>
    <property type="match status" value="1"/>
</dbReference>
<keyword evidence="1" id="KW-0812">Transmembrane</keyword>
<keyword evidence="1" id="KW-0472">Membrane</keyword>
<proteinExistence type="predicted"/>
<sequence>MNRFLDRFRRINWLLDRFQLPTLPEMWDAIPSYRQNRHLWLGIGAGTAVIALVSGVVFVTGLDLGHRTVRAEFAQAAGLRPGNSVDVAGIEVGTVASAHLAGDRIVAELKIRPEIRLGPDATAAIKMSTILGKMHVELHPGNGKGLPGNVIRRDHTEVPYNLDKVVNDPKYTNSFEHLEKLDPAALRASLDAVARQMGDSPQLTAAALDSVGVLAGVISDRRDEVDTLLKNIDSVATLVDENRNGVLLLLTRGRAIGDAVAQRRDLVKNLLDNIATISTSLQQIGDGNDGQLGPLIRSLDTMSQGLQKNRDNLDHLYQTMPVALRQVNNTFGNGPYGEVYLPWGLFPDNWLCATQAVAGCR</sequence>
<organism evidence="4 5">
    <name type="scientific">Nocardia aobensis</name>
    <dbReference type="NCBI Taxonomy" id="257277"/>
    <lineage>
        <taxon>Bacteria</taxon>
        <taxon>Bacillati</taxon>
        <taxon>Actinomycetota</taxon>
        <taxon>Actinomycetes</taxon>
        <taxon>Mycobacteriales</taxon>
        <taxon>Nocardiaceae</taxon>
        <taxon>Nocardia</taxon>
    </lineage>
</organism>
<dbReference type="EMBL" id="JBIAMT010000002">
    <property type="protein sequence ID" value="MFF0496610.1"/>
    <property type="molecule type" value="Genomic_DNA"/>
</dbReference>
<reference evidence="4 5" key="1">
    <citation type="submission" date="2024-10" db="EMBL/GenBank/DDBJ databases">
        <title>The Natural Products Discovery Center: Release of the First 8490 Sequenced Strains for Exploring Actinobacteria Biosynthetic Diversity.</title>
        <authorList>
            <person name="Kalkreuter E."/>
            <person name="Kautsar S.A."/>
            <person name="Yang D."/>
            <person name="Bader C.D."/>
            <person name="Teijaro C.N."/>
            <person name="Fluegel L."/>
            <person name="Davis C.M."/>
            <person name="Simpson J.R."/>
            <person name="Lauterbach L."/>
            <person name="Steele A.D."/>
            <person name="Gui C."/>
            <person name="Meng S."/>
            <person name="Li G."/>
            <person name="Viehrig K."/>
            <person name="Ye F."/>
            <person name="Su P."/>
            <person name="Kiefer A.F."/>
            <person name="Nichols A."/>
            <person name="Cepeda A.J."/>
            <person name="Yan W."/>
            <person name="Fan B."/>
            <person name="Jiang Y."/>
            <person name="Adhikari A."/>
            <person name="Zheng C.-J."/>
            <person name="Schuster L."/>
            <person name="Cowan T.M."/>
            <person name="Smanski M.J."/>
            <person name="Chevrette M.G."/>
            <person name="De Carvalho L.P.S."/>
            <person name="Shen B."/>
        </authorList>
    </citation>
    <scope>NUCLEOTIDE SEQUENCE [LARGE SCALE GENOMIC DNA]</scope>
    <source>
        <strain evidence="4 5">NPDC004119</strain>
    </source>
</reference>
<dbReference type="InterPro" id="IPR052336">
    <property type="entry name" value="MlaD_Phospholipid_Transporter"/>
</dbReference>
<feature type="domain" description="Mce/MlaD" evidence="2">
    <location>
        <begin position="66"/>
        <end position="141"/>
    </location>
</feature>